<proteinExistence type="inferred from homology"/>
<keyword evidence="7" id="KW-1185">Reference proteome</keyword>
<dbReference type="AlphaFoldDB" id="A0A1J8QZ33"/>
<accession>A0A1J8QZ33</accession>
<feature type="domain" description="N-acetyltransferase" evidence="5">
    <location>
        <begin position="95"/>
        <end position="158"/>
    </location>
</feature>
<dbReference type="CDD" id="cd04301">
    <property type="entry name" value="NAT_SF"/>
    <property type="match status" value="1"/>
</dbReference>
<evidence type="ECO:0000256" key="2">
    <source>
        <dbReference type="ARBA" id="ARBA00023315"/>
    </source>
</evidence>
<dbReference type="GO" id="GO:0005737">
    <property type="term" value="C:cytoplasm"/>
    <property type="evidence" value="ECO:0007669"/>
    <property type="project" value="TreeGrafter"/>
</dbReference>
<evidence type="ECO:0000313" key="6">
    <source>
        <dbReference type="EMBL" id="OJA18665.1"/>
    </source>
</evidence>
<feature type="compositionally biased region" description="Low complexity" evidence="4">
    <location>
        <begin position="380"/>
        <end position="389"/>
    </location>
</feature>
<sequence>MITQSQNIALQLYFNDYQNDARVLALWNTLRESAVEAMEAPIPYLSIFGEECLFCAIVMKKNPNIAQSSDEQIMARNIVDEAGDSSIDPTQGPHDDEPIGIVYVTAAPAQSVAGEANVGIVMTSPHQRKGYAREAVELVLRWVFEELKFHRIQAAIMETPQKDRAMRVFIGQGFTHEGTRRRSVFKKESEGVGGVWKDVTYLAMLDTEWALRGILRNSGPAPTLWDEMFARHTREREEMVKWDEKHNRVRRVSSTQTLRNGKAPLKENNVIDAWPSDFESSSSRQSSCYGSVPPSPRHGTGVAAISKDMLEYLEFAEEETDAVSLQSSPSPYSSSFPSPIPIPSRLPSVSSSVSTFDSDDSDDESGVSPRWRGLHGIPNSGASSSSSSRLSWAGHPLIIARSGSVSGGSESESWSDATDGPDASGSDWDMMSEPERVRSS</sequence>
<dbReference type="InterPro" id="IPR051531">
    <property type="entry name" value="N-acetyltransferase"/>
</dbReference>
<evidence type="ECO:0000313" key="7">
    <source>
        <dbReference type="Proteomes" id="UP000183567"/>
    </source>
</evidence>
<dbReference type="InterPro" id="IPR016181">
    <property type="entry name" value="Acyl_CoA_acyltransferase"/>
</dbReference>
<feature type="region of interest" description="Disordered" evidence="4">
    <location>
        <begin position="346"/>
        <end position="389"/>
    </location>
</feature>
<dbReference type="Gene3D" id="3.40.630.30">
    <property type="match status" value="1"/>
</dbReference>
<dbReference type="Pfam" id="PF13302">
    <property type="entry name" value="Acetyltransf_3"/>
    <property type="match status" value="1"/>
</dbReference>
<feature type="region of interest" description="Disordered" evidence="4">
    <location>
        <begin position="401"/>
        <end position="440"/>
    </location>
</feature>
<evidence type="ECO:0000256" key="3">
    <source>
        <dbReference type="ARBA" id="ARBA00038502"/>
    </source>
</evidence>
<evidence type="ECO:0000259" key="5">
    <source>
        <dbReference type="Pfam" id="PF13302"/>
    </source>
</evidence>
<gene>
    <name evidence="6" type="ORF">AZE42_12554</name>
</gene>
<dbReference type="PANTHER" id="PTHR43792">
    <property type="entry name" value="GNAT FAMILY, PUTATIVE (AFU_ORTHOLOGUE AFUA_3G00765)-RELATED-RELATED"/>
    <property type="match status" value="1"/>
</dbReference>
<dbReference type="SUPFAM" id="SSF55729">
    <property type="entry name" value="Acyl-CoA N-acyltransferases (Nat)"/>
    <property type="match status" value="1"/>
</dbReference>
<keyword evidence="2" id="KW-0012">Acyltransferase</keyword>
<name>A0A1J8QZ33_9AGAM</name>
<comment type="similarity">
    <text evidence="3">Belongs to the acetyltransferase family. RimJ subfamily.</text>
</comment>
<feature type="compositionally biased region" description="Low complexity" evidence="4">
    <location>
        <begin position="346"/>
        <end position="356"/>
    </location>
</feature>
<dbReference type="GO" id="GO:0008999">
    <property type="term" value="F:protein-N-terminal-alanine acetyltransferase activity"/>
    <property type="evidence" value="ECO:0007669"/>
    <property type="project" value="TreeGrafter"/>
</dbReference>
<dbReference type="PANTHER" id="PTHR43792:SF8">
    <property type="entry name" value="[RIBOSOMAL PROTEIN US5]-ALANINE N-ACETYLTRANSFERASE"/>
    <property type="match status" value="1"/>
</dbReference>
<protein>
    <recommendedName>
        <fullName evidence="5">N-acetyltransferase domain-containing protein</fullName>
    </recommendedName>
</protein>
<dbReference type="Proteomes" id="UP000183567">
    <property type="component" value="Unassembled WGS sequence"/>
</dbReference>
<evidence type="ECO:0000256" key="1">
    <source>
        <dbReference type="ARBA" id="ARBA00022679"/>
    </source>
</evidence>
<keyword evidence="1" id="KW-0808">Transferase</keyword>
<organism evidence="6 7">
    <name type="scientific">Rhizopogon vesiculosus</name>
    <dbReference type="NCBI Taxonomy" id="180088"/>
    <lineage>
        <taxon>Eukaryota</taxon>
        <taxon>Fungi</taxon>
        <taxon>Dikarya</taxon>
        <taxon>Basidiomycota</taxon>
        <taxon>Agaricomycotina</taxon>
        <taxon>Agaricomycetes</taxon>
        <taxon>Agaricomycetidae</taxon>
        <taxon>Boletales</taxon>
        <taxon>Suillineae</taxon>
        <taxon>Rhizopogonaceae</taxon>
        <taxon>Rhizopogon</taxon>
    </lineage>
</organism>
<dbReference type="EMBL" id="LVVM01001363">
    <property type="protein sequence ID" value="OJA18665.1"/>
    <property type="molecule type" value="Genomic_DNA"/>
</dbReference>
<evidence type="ECO:0000256" key="4">
    <source>
        <dbReference type="SAM" id="MobiDB-lite"/>
    </source>
</evidence>
<comment type="caution">
    <text evidence="6">The sequence shown here is derived from an EMBL/GenBank/DDBJ whole genome shotgun (WGS) entry which is preliminary data.</text>
</comment>
<dbReference type="OrthoDB" id="64477at2759"/>
<feature type="compositionally biased region" description="Low complexity" evidence="4">
    <location>
        <begin position="402"/>
        <end position="415"/>
    </location>
</feature>
<reference evidence="6 7" key="1">
    <citation type="submission" date="2016-03" db="EMBL/GenBank/DDBJ databases">
        <title>Comparative genomics of the ectomycorrhizal sister species Rhizopogon vinicolor and Rhizopogon vesiculosus (Basidiomycota: Boletales) reveals a divergence of the mating type B locus.</title>
        <authorList>
            <person name="Mujic A.B."/>
            <person name="Kuo A."/>
            <person name="Tritt A."/>
            <person name="Lipzen A."/>
            <person name="Chen C."/>
            <person name="Johnson J."/>
            <person name="Sharma A."/>
            <person name="Barry K."/>
            <person name="Grigoriev I.V."/>
            <person name="Spatafora J.W."/>
        </authorList>
    </citation>
    <scope>NUCLEOTIDE SEQUENCE [LARGE SCALE GENOMIC DNA]</scope>
    <source>
        <strain evidence="6 7">AM-OR11-056</strain>
    </source>
</reference>
<dbReference type="InterPro" id="IPR000182">
    <property type="entry name" value="GNAT_dom"/>
</dbReference>